<protein>
    <submittedName>
        <fullName evidence="1">Uncharacterized protein</fullName>
    </submittedName>
</protein>
<organism evidence="1 2">
    <name type="scientific">Solanum commersonii</name>
    <name type="common">Commerson's wild potato</name>
    <name type="synonym">Commerson's nightshade</name>
    <dbReference type="NCBI Taxonomy" id="4109"/>
    <lineage>
        <taxon>Eukaryota</taxon>
        <taxon>Viridiplantae</taxon>
        <taxon>Streptophyta</taxon>
        <taxon>Embryophyta</taxon>
        <taxon>Tracheophyta</taxon>
        <taxon>Spermatophyta</taxon>
        <taxon>Magnoliopsida</taxon>
        <taxon>eudicotyledons</taxon>
        <taxon>Gunneridae</taxon>
        <taxon>Pentapetalae</taxon>
        <taxon>asterids</taxon>
        <taxon>lamiids</taxon>
        <taxon>Solanales</taxon>
        <taxon>Solanaceae</taxon>
        <taxon>Solanoideae</taxon>
        <taxon>Solaneae</taxon>
        <taxon>Solanum</taxon>
    </lineage>
</organism>
<accession>A0A9J6AN20</accession>
<dbReference type="Proteomes" id="UP000824120">
    <property type="component" value="Chromosome 2"/>
</dbReference>
<comment type="caution">
    <text evidence="1">The sequence shown here is derived from an EMBL/GenBank/DDBJ whole genome shotgun (WGS) entry which is preliminary data.</text>
</comment>
<evidence type="ECO:0000313" key="2">
    <source>
        <dbReference type="Proteomes" id="UP000824120"/>
    </source>
</evidence>
<evidence type="ECO:0000313" key="1">
    <source>
        <dbReference type="EMBL" id="KAG5626006.1"/>
    </source>
</evidence>
<dbReference type="AlphaFoldDB" id="A0A9J6AN20"/>
<dbReference type="EMBL" id="JACXVP010000002">
    <property type="protein sequence ID" value="KAG5626006.1"/>
    <property type="molecule type" value="Genomic_DNA"/>
</dbReference>
<keyword evidence="2" id="KW-1185">Reference proteome</keyword>
<sequence>MTADNLFPRAFMLAHSNFSCQLLAGVSLSSLTFISSMKPERTYTKLGSMGARAPKLQHVGPPLSMYALSHARRVFLNKDLRPVHLN</sequence>
<proteinExistence type="predicted"/>
<name>A0A9J6AN20_SOLCO</name>
<gene>
    <name evidence="1" type="ORF">H5410_011224</name>
</gene>
<reference evidence="1 2" key="1">
    <citation type="submission" date="2020-09" db="EMBL/GenBank/DDBJ databases">
        <title>De no assembly of potato wild relative species, Solanum commersonii.</title>
        <authorList>
            <person name="Cho K."/>
        </authorList>
    </citation>
    <scope>NUCLEOTIDE SEQUENCE [LARGE SCALE GENOMIC DNA]</scope>
    <source>
        <strain evidence="1">LZ3.2</strain>
        <tissue evidence="1">Leaf</tissue>
    </source>
</reference>